<dbReference type="EMBL" id="CP119900">
    <property type="protein sequence ID" value="WFD21708.1"/>
    <property type="molecule type" value="Genomic_DNA"/>
</dbReference>
<evidence type="ECO:0000256" key="6">
    <source>
        <dbReference type="ARBA" id="ARBA00023136"/>
    </source>
</evidence>
<comment type="subcellular location">
    <subcellularLocation>
        <location evidence="1">Membrane</location>
        <topology evidence="1">Multi-pass membrane protein</topology>
    </subcellularLocation>
</comment>
<dbReference type="InterPro" id="IPR003864">
    <property type="entry name" value="CSC1/OSCA1-like_7TM"/>
</dbReference>
<comment type="similarity">
    <text evidence="2">Belongs to the CSC1 (TC 1.A.17) family.</text>
</comment>
<evidence type="ECO:0000259" key="12">
    <source>
        <dbReference type="Pfam" id="PF14703"/>
    </source>
</evidence>
<dbReference type="InterPro" id="IPR027815">
    <property type="entry name" value="CSC1/OSCA1-like_cyt"/>
</dbReference>
<feature type="transmembrane region" description="Helical" evidence="7">
    <location>
        <begin position="704"/>
        <end position="725"/>
    </location>
</feature>
<organism evidence="13 14">
    <name type="scientific">Malassezia equina</name>
    <dbReference type="NCBI Taxonomy" id="1381935"/>
    <lineage>
        <taxon>Eukaryota</taxon>
        <taxon>Fungi</taxon>
        <taxon>Dikarya</taxon>
        <taxon>Basidiomycota</taxon>
        <taxon>Ustilaginomycotina</taxon>
        <taxon>Malasseziomycetes</taxon>
        <taxon>Malasseziales</taxon>
        <taxon>Malasseziaceae</taxon>
        <taxon>Malassezia</taxon>
    </lineage>
</organism>
<feature type="domain" description="CSC1/OSCA1-like cytosolic" evidence="12">
    <location>
        <begin position="211"/>
        <end position="403"/>
    </location>
</feature>
<evidence type="ECO:0000313" key="13">
    <source>
        <dbReference type="EMBL" id="WFD21708.1"/>
    </source>
</evidence>
<dbReference type="PANTHER" id="PTHR13018:SF143">
    <property type="entry name" value="CSC1_OSCA1-LIKE 7TM REGION DOMAIN-CONTAINING PROTEIN"/>
    <property type="match status" value="1"/>
</dbReference>
<feature type="transmembrane region" description="Helical" evidence="7">
    <location>
        <begin position="639"/>
        <end position="660"/>
    </location>
</feature>
<feature type="domain" description="CSC1/OSCA1-like 7TM region" evidence="9">
    <location>
        <begin position="414"/>
        <end position="693"/>
    </location>
</feature>
<feature type="transmembrane region" description="Helical" evidence="7">
    <location>
        <begin position="416"/>
        <end position="440"/>
    </location>
</feature>
<dbReference type="Pfam" id="PF02714">
    <property type="entry name" value="RSN1_7TM"/>
    <property type="match status" value="1"/>
</dbReference>
<dbReference type="AlphaFoldDB" id="A0AAF0EC75"/>
<dbReference type="InterPro" id="IPR022257">
    <property type="entry name" value="PHM7_ext"/>
</dbReference>
<evidence type="ECO:0000259" key="11">
    <source>
        <dbReference type="Pfam" id="PF13967"/>
    </source>
</evidence>
<evidence type="ECO:0000259" key="9">
    <source>
        <dbReference type="Pfam" id="PF02714"/>
    </source>
</evidence>
<evidence type="ECO:0000256" key="2">
    <source>
        <dbReference type="ARBA" id="ARBA00007779"/>
    </source>
</evidence>
<feature type="domain" description="10TM putative phosphate transporter extracellular tail" evidence="10">
    <location>
        <begin position="786"/>
        <end position="867"/>
    </location>
</feature>
<feature type="transmembrane region" description="Helical" evidence="7">
    <location>
        <begin position="610"/>
        <end position="633"/>
    </location>
</feature>
<evidence type="ECO:0000256" key="4">
    <source>
        <dbReference type="ARBA" id="ARBA00022692"/>
    </source>
</evidence>
<dbReference type="InterPro" id="IPR032880">
    <property type="entry name" value="CSC1/OSCA1-like_N"/>
</dbReference>
<dbReference type="GO" id="GO:0005886">
    <property type="term" value="C:plasma membrane"/>
    <property type="evidence" value="ECO:0007669"/>
    <property type="project" value="TreeGrafter"/>
</dbReference>
<keyword evidence="4 7" id="KW-0812">Transmembrane</keyword>
<evidence type="ECO:0000259" key="10">
    <source>
        <dbReference type="Pfam" id="PF12621"/>
    </source>
</evidence>
<feature type="transmembrane region" description="Helical" evidence="7">
    <location>
        <begin position="460"/>
        <end position="485"/>
    </location>
</feature>
<keyword evidence="14" id="KW-1185">Reference proteome</keyword>
<sequence>MKQAAYLLFLSVASAVPAMAQSETQGKNTSTSAVISAIVLALILSGIFLTAFLILRPRLPAVYQPKTYRAKPAWRNTEPLPNSMFGWISPYLRNPDREILRINGLDAYSFVLYIQLMVRIFVPIWLLSWVVLMPLFSAGMPHGEGFDMFTFENVINVPSKTQQLRSAGVMILHYILVAWVIYNIHAIMMKFMELRKEFLTSQEHRNTNQAKTFLVTGVPNEMLSETRMKGVYADIPDGVKKVWINRDLKELPKLVEERDKNLNKLEGAVAKLIKTAAKNVKKGKVEAVALSENQEPSLEVAEHYVPANKRPTHRLGKIPCMGEKVDTISYCREEVTRLNKEIAQKREVILDDYENYPPQSSAFVLCNSMLGAYTGSDGKIHPEPHKLAKRYREVHPDDIVWTNMNMNPYERKIRTIGFWTLTVLTIIFWIIPIALVSLFSNVDYLQQNVSFLHWISSLQVASGIPIGVIKAVLPTAALAILNSLLPPWLRWHAKQSGVPTRTGIELSLQDRFFPFQVVQNFIFLTIMGGIQQQEQQFQDAIHEPEKFVATISQAIPAASTFFLEFVFLIGLSGVAAMFLQLVPLIVYYVKIKFLASTPRKLWHLRNDMGAPPFGQLYPATMLVTVLGFGYMILAPIMNGFASVTFFTLYLAYRYLFLYVFDCKPVSETAGLFFKKAINHTFVGLYVSLVVAALMYLFNSGSNKNFIAFGVLTFVLFGLVVAYQVYLGMLWKRSMDEIPALLSQHAPMQQAVTDAPNAPPSLPEKDAYYADAQGGPMVPQKSAAPAHVLQVEDPQVTKEKEEMEEIKTMNAFYHPSRTSTQQIMWYPNDNFGIGRSQVLADQKAGYEATTSHAFLNEKYKIDEDANAPPGEDL</sequence>
<proteinExistence type="inferred from homology"/>
<feature type="transmembrane region" description="Helical" evidence="7">
    <location>
        <begin position="167"/>
        <end position="188"/>
    </location>
</feature>
<gene>
    <name evidence="13" type="ORF">MEQU1_000363</name>
</gene>
<evidence type="ECO:0000313" key="14">
    <source>
        <dbReference type="Proteomes" id="UP001214415"/>
    </source>
</evidence>
<evidence type="ECO:0008006" key="15">
    <source>
        <dbReference type="Google" id="ProtNLM"/>
    </source>
</evidence>
<reference evidence="13" key="1">
    <citation type="submission" date="2023-03" db="EMBL/GenBank/DDBJ databases">
        <title>Mating type loci evolution in Malassezia.</title>
        <authorList>
            <person name="Coelho M.A."/>
        </authorList>
    </citation>
    <scope>NUCLEOTIDE SEQUENCE</scope>
    <source>
        <strain evidence="13">CBS 12830</strain>
    </source>
</reference>
<keyword evidence="3" id="KW-0813">Transport</keyword>
<feature type="transmembrane region" description="Helical" evidence="7">
    <location>
        <begin position="681"/>
        <end position="698"/>
    </location>
</feature>
<keyword evidence="5 7" id="KW-1133">Transmembrane helix</keyword>
<dbReference type="PANTHER" id="PTHR13018">
    <property type="entry name" value="PROBABLE MEMBRANE PROTEIN DUF221-RELATED"/>
    <property type="match status" value="1"/>
</dbReference>
<feature type="domain" description="CSC1/OSCA1-like N-terminal transmembrane" evidence="11">
    <location>
        <begin position="34"/>
        <end position="185"/>
    </location>
</feature>
<keyword evidence="8" id="KW-0732">Signal</keyword>
<feature type="chain" id="PRO_5041942631" description="DUF221-domain-containing protein" evidence="8">
    <location>
        <begin position="21"/>
        <end position="872"/>
    </location>
</feature>
<evidence type="ECO:0000256" key="7">
    <source>
        <dbReference type="SAM" id="Phobius"/>
    </source>
</evidence>
<accession>A0AAF0EC75</accession>
<evidence type="ECO:0000256" key="8">
    <source>
        <dbReference type="SAM" id="SignalP"/>
    </source>
</evidence>
<protein>
    <recommendedName>
        <fullName evidence="15">DUF221-domain-containing protein</fullName>
    </recommendedName>
</protein>
<feature type="transmembrane region" description="Helical" evidence="7">
    <location>
        <begin position="565"/>
        <end position="589"/>
    </location>
</feature>
<dbReference type="Proteomes" id="UP001214415">
    <property type="component" value="Chromosome 1"/>
</dbReference>
<name>A0AAF0EC75_9BASI</name>
<feature type="transmembrane region" description="Helical" evidence="7">
    <location>
        <begin position="30"/>
        <end position="55"/>
    </location>
</feature>
<evidence type="ECO:0000256" key="3">
    <source>
        <dbReference type="ARBA" id="ARBA00022448"/>
    </source>
</evidence>
<keyword evidence="6 7" id="KW-0472">Membrane</keyword>
<evidence type="ECO:0000256" key="5">
    <source>
        <dbReference type="ARBA" id="ARBA00022989"/>
    </source>
</evidence>
<dbReference type="GO" id="GO:0005227">
    <property type="term" value="F:calcium-activated cation channel activity"/>
    <property type="evidence" value="ECO:0007669"/>
    <property type="project" value="InterPro"/>
</dbReference>
<dbReference type="Pfam" id="PF13967">
    <property type="entry name" value="RSN1_TM"/>
    <property type="match status" value="1"/>
</dbReference>
<evidence type="ECO:0000256" key="1">
    <source>
        <dbReference type="ARBA" id="ARBA00004141"/>
    </source>
</evidence>
<dbReference type="Pfam" id="PF12621">
    <property type="entry name" value="PHM7_ext"/>
    <property type="match status" value="1"/>
</dbReference>
<feature type="signal peptide" evidence="8">
    <location>
        <begin position="1"/>
        <end position="20"/>
    </location>
</feature>
<feature type="transmembrane region" description="Helical" evidence="7">
    <location>
        <begin position="110"/>
        <end position="132"/>
    </location>
</feature>
<dbReference type="InterPro" id="IPR045122">
    <property type="entry name" value="Csc1-like"/>
</dbReference>
<dbReference type="Pfam" id="PF14703">
    <property type="entry name" value="PHM7_cyt"/>
    <property type="match status" value="1"/>
</dbReference>